<dbReference type="PANTHER" id="PTHR43293">
    <property type="entry name" value="ACETATE COA-TRANSFERASE YDIF"/>
    <property type="match status" value="1"/>
</dbReference>
<gene>
    <name evidence="1" type="ORF">JN12_03135</name>
</gene>
<keyword evidence="2" id="KW-1185">Reference proteome</keyword>
<dbReference type="Pfam" id="PF01144">
    <property type="entry name" value="CoA_trans"/>
    <property type="match status" value="1"/>
</dbReference>
<name>A0A562VI10_9BACT</name>
<dbReference type="InterPro" id="IPR037171">
    <property type="entry name" value="NagB/RpiA_transferase-like"/>
</dbReference>
<comment type="caution">
    <text evidence="1">The sequence shown here is derived from an EMBL/GenBank/DDBJ whole genome shotgun (WGS) entry which is preliminary data.</text>
</comment>
<accession>A0A562VI10</accession>
<dbReference type="PANTHER" id="PTHR43293:SF3">
    <property type="entry name" value="CHOLESTEROL RING-CLEAVING HYDROLASE IPDB SUBUNIT"/>
    <property type="match status" value="1"/>
</dbReference>
<proteinExistence type="predicted"/>
<dbReference type="AlphaFoldDB" id="A0A562VI10"/>
<dbReference type="Proteomes" id="UP000319449">
    <property type="component" value="Unassembled WGS sequence"/>
</dbReference>
<dbReference type="EMBL" id="VLLN01000022">
    <property type="protein sequence ID" value="TWJ17357.1"/>
    <property type="molecule type" value="Genomic_DNA"/>
</dbReference>
<dbReference type="InterPro" id="IPR004165">
    <property type="entry name" value="CoA_trans_fam_I"/>
</dbReference>
<dbReference type="Gene3D" id="3.30.30.40">
    <property type="match status" value="1"/>
</dbReference>
<evidence type="ECO:0000313" key="2">
    <source>
        <dbReference type="Proteomes" id="UP000319449"/>
    </source>
</evidence>
<dbReference type="RefSeq" id="WP_145024450.1">
    <property type="nucleotide sequence ID" value="NZ_VLLN01000022.1"/>
</dbReference>
<dbReference type="SUPFAM" id="SSF100950">
    <property type="entry name" value="NagB/RpiA/CoA transferase-like"/>
    <property type="match status" value="2"/>
</dbReference>
<protein>
    <submittedName>
        <fullName evidence="1">Acyl CoA:acetate/3-ketoacid CoA transferase alpha subunit</fullName>
    </submittedName>
</protein>
<organism evidence="1 2">
    <name type="scientific">Geobacter argillaceus</name>
    <dbReference type="NCBI Taxonomy" id="345631"/>
    <lineage>
        <taxon>Bacteria</taxon>
        <taxon>Pseudomonadati</taxon>
        <taxon>Thermodesulfobacteriota</taxon>
        <taxon>Desulfuromonadia</taxon>
        <taxon>Geobacterales</taxon>
        <taxon>Geobacteraceae</taxon>
        <taxon>Geobacter</taxon>
    </lineage>
</organism>
<sequence length="590" mass="63034">MTLCANSPGGDAIGHDSCCGKRPQDVPVGSRPGSKLVSLSEAVSRAVRQGDQIIFSFSHNRPHAAAFEVARQFRDSHSLELVGTGLIEYASVLYAAGAVRRMQSAFLGNSFPSPAPARVLGEAIANEGGHDPHWTNLTLPLRLMAGAMGWPFVPVRSLMGSDLGTGEGRAVVDDPFGSGPVQVISALVPDVAFVHGVVADTLGNTVVYGPDGEDLWGAWAARRVVVTAEKVISPEEFRRLGHRPGLPGNRVAWVSEVPYGAHPQAVFVWNDDGVRPYAEDYPMRAELRRLSRDPAAMRAWVEEWVFNGTHETYLARLGNDRLEALHAAALAVAPEEYSVPDGIPTSPEECAAVLAMRETVARVEAGSHDMLFAGIGLSHIAAWAAEDICHHEGLHAMLVAETGLYGFRPAKGDPYLFNPPNTRSSLFHSDFIHTLGVLGGPTAERCLTLLGAGQMDRKGNINSSMTANGTFLVGSGGANDLVNGNSDYMVVMPAGKGRLLDSLPFRTSPVGRLVAVATDLGLLELSPDSGDLEIAAVIAEPDRVDQTVAALVRACGWPVKVRKELRLIAPPTPEEVSLLRSFDPERKLLG</sequence>
<dbReference type="SMART" id="SM00882">
    <property type="entry name" value="CoA_trans"/>
    <property type="match status" value="1"/>
</dbReference>
<dbReference type="GO" id="GO:0008410">
    <property type="term" value="F:CoA-transferase activity"/>
    <property type="evidence" value="ECO:0007669"/>
    <property type="project" value="InterPro"/>
</dbReference>
<evidence type="ECO:0000313" key="1">
    <source>
        <dbReference type="EMBL" id="TWJ17357.1"/>
    </source>
</evidence>
<keyword evidence="1" id="KW-0808">Transferase</keyword>
<dbReference type="Gene3D" id="3.40.1080.10">
    <property type="entry name" value="Glutaconate Coenzyme A-transferase"/>
    <property type="match status" value="2"/>
</dbReference>
<dbReference type="OrthoDB" id="9777193at2"/>
<reference evidence="1 2" key="1">
    <citation type="submission" date="2019-07" db="EMBL/GenBank/DDBJ databases">
        <title>Genomic Encyclopedia of Archaeal and Bacterial Type Strains, Phase II (KMG-II): from individual species to whole genera.</title>
        <authorList>
            <person name="Goeker M."/>
        </authorList>
    </citation>
    <scope>NUCLEOTIDE SEQUENCE [LARGE SCALE GENOMIC DNA]</scope>
    <source>
        <strain evidence="1 2">ATCC BAA-1139</strain>
    </source>
</reference>